<feature type="domain" description="UvrD-like helicase ATP-binding" evidence="12">
    <location>
        <begin position="1"/>
        <end position="173"/>
    </location>
</feature>
<evidence type="ECO:0000256" key="1">
    <source>
        <dbReference type="ARBA" id="ARBA00009922"/>
    </source>
</evidence>
<evidence type="ECO:0000256" key="10">
    <source>
        <dbReference type="ARBA" id="ARBA00048988"/>
    </source>
</evidence>
<evidence type="ECO:0000256" key="8">
    <source>
        <dbReference type="ARBA" id="ARBA00034617"/>
    </source>
</evidence>
<dbReference type="Gene3D" id="3.40.50.300">
    <property type="entry name" value="P-loop containing nucleotide triphosphate hydrolases"/>
    <property type="match status" value="2"/>
</dbReference>
<evidence type="ECO:0000256" key="9">
    <source>
        <dbReference type="ARBA" id="ARBA00034808"/>
    </source>
</evidence>
<keyword evidence="4 11" id="KW-0347">Helicase</keyword>
<evidence type="ECO:0000259" key="13">
    <source>
        <dbReference type="PROSITE" id="PS51217"/>
    </source>
</evidence>
<dbReference type="Pfam" id="PF13361">
    <property type="entry name" value="UvrD_C"/>
    <property type="match status" value="1"/>
</dbReference>
<dbReference type="GO" id="GO:0016787">
    <property type="term" value="F:hydrolase activity"/>
    <property type="evidence" value="ECO:0007669"/>
    <property type="project" value="UniProtKB-UniRule"/>
</dbReference>
<evidence type="ECO:0000256" key="7">
    <source>
        <dbReference type="ARBA" id="ARBA00023235"/>
    </source>
</evidence>
<dbReference type="PROSITE" id="PS51198">
    <property type="entry name" value="UVRD_HELICASE_ATP_BIND"/>
    <property type="match status" value="1"/>
</dbReference>
<evidence type="ECO:0000313" key="14">
    <source>
        <dbReference type="EMBL" id="PIR45414.1"/>
    </source>
</evidence>
<dbReference type="GO" id="GO:0005524">
    <property type="term" value="F:ATP binding"/>
    <property type="evidence" value="ECO:0007669"/>
    <property type="project" value="UniProtKB-UniRule"/>
</dbReference>
<comment type="similarity">
    <text evidence="1">Belongs to the helicase family. UvrD subfamily.</text>
</comment>
<comment type="caution">
    <text evidence="11">Lacks conserved residue(s) required for the propagation of feature annotation.</text>
</comment>
<evidence type="ECO:0000259" key="12">
    <source>
        <dbReference type="PROSITE" id="PS51198"/>
    </source>
</evidence>
<evidence type="ECO:0000256" key="4">
    <source>
        <dbReference type="ARBA" id="ARBA00022806"/>
    </source>
</evidence>
<dbReference type="GO" id="GO:0033202">
    <property type="term" value="C:DNA helicase complex"/>
    <property type="evidence" value="ECO:0007669"/>
    <property type="project" value="TreeGrafter"/>
</dbReference>
<dbReference type="Pfam" id="PF00580">
    <property type="entry name" value="UvrD-helicase"/>
    <property type="match status" value="1"/>
</dbReference>
<organism evidence="14 15">
    <name type="scientific">Candidatus Vogelbacteria bacterium CG10_big_fil_rev_8_21_14_0_10_50_13</name>
    <dbReference type="NCBI Taxonomy" id="1975044"/>
    <lineage>
        <taxon>Bacteria</taxon>
        <taxon>Candidatus Vogeliibacteriota</taxon>
    </lineage>
</organism>
<dbReference type="InterPro" id="IPR027417">
    <property type="entry name" value="P-loop_NTPase"/>
</dbReference>
<dbReference type="InterPro" id="IPR014017">
    <property type="entry name" value="DNA_helicase_UvrD-like_C"/>
</dbReference>
<evidence type="ECO:0000256" key="6">
    <source>
        <dbReference type="ARBA" id="ARBA00023125"/>
    </source>
</evidence>
<sequence length="537" mass="60430">RDDSISLIKQAMRELMIDEKRFEPKKVLGTISRLKGDNLTLNDFRETAGKEFYPSIVARVWERYQNLVTKASGFDFDDLLLESVRLLKRESAILHTYRQRFRYLLVDEYQDTNAIQYELATMLAAPANNLSVVGDVDQSIYSWRGADFENLLRFEKDFPGAKVVLLEENYRSTQTILTAANQVIEKNKNRHDKKLFTKNRAGELITLATSLSEIAEADYIATTAKNLIKNGAKPDEIAVLYRANFQSRALEEGMLRHNVPYQVLGTRFFERKEVKDLMAYLKAALNAADYASLVRASGAPARGIGKVTLAKIAAGERASLTGATASKVTELYQALDKIKLAIETKSTSEAVKLALQISGLESKLKKGSEEEVERYENLRELVTLATKYDHLPAPEGIIALLEEVALSSEQDSLNEKKEGVKLMTVHAAKGLEFDYVFITGLEQDLFPHAGFNPSTGRAGEKDRDEEEERRLFYVAITRARHKVYLTYAQTRALYGSRSVTVPSEFIFDIADDLIEATEHHSEDLPNGGKSYLPDVFI</sequence>
<dbReference type="PANTHER" id="PTHR11070:SF2">
    <property type="entry name" value="ATP-DEPENDENT DNA HELICASE SRS2"/>
    <property type="match status" value="1"/>
</dbReference>
<dbReference type="SUPFAM" id="SSF52540">
    <property type="entry name" value="P-loop containing nucleoside triphosphate hydrolases"/>
    <property type="match status" value="1"/>
</dbReference>
<evidence type="ECO:0000256" key="5">
    <source>
        <dbReference type="ARBA" id="ARBA00022840"/>
    </source>
</evidence>
<dbReference type="InterPro" id="IPR013986">
    <property type="entry name" value="DExx_box_DNA_helicase_dom_sf"/>
</dbReference>
<dbReference type="Gene3D" id="1.10.486.10">
    <property type="entry name" value="PCRA, domain 4"/>
    <property type="match status" value="1"/>
</dbReference>
<accession>A0A2H0RHB6</accession>
<dbReference type="EC" id="5.6.2.4" evidence="9"/>
<comment type="catalytic activity">
    <reaction evidence="10">
        <text>ATP + H2O = ADP + phosphate + H(+)</text>
        <dbReference type="Rhea" id="RHEA:13065"/>
        <dbReference type="ChEBI" id="CHEBI:15377"/>
        <dbReference type="ChEBI" id="CHEBI:15378"/>
        <dbReference type="ChEBI" id="CHEBI:30616"/>
        <dbReference type="ChEBI" id="CHEBI:43474"/>
        <dbReference type="ChEBI" id="CHEBI:456216"/>
        <dbReference type="EC" id="5.6.2.4"/>
    </reaction>
</comment>
<feature type="non-terminal residue" evidence="14">
    <location>
        <position position="1"/>
    </location>
</feature>
<comment type="caution">
    <text evidence="14">The sequence shown here is derived from an EMBL/GenBank/DDBJ whole genome shotgun (WGS) entry which is preliminary data.</text>
</comment>
<evidence type="ECO:0000256" key="3">
    <source>
        <dbReference type="ARBA" id="ARBA00022801"/>
    </source>
</evidence>
<dbReference type="GO" id="GO:0043138">
    <property type="term" value="F:3'-5' DNA helicase activity"/>
    <property type="evidence" value="ECO:0007669"/>
    <property type="project" value="UniProtKB-EC"/>
</dbReference>
<evidence type="ECO:0000256" key="2">
    <source>
        <dbReference type="ARBA" id="ARBA00022741"/>
    </source>
</evidence>
<feature type="domain" description="UvrD-like helicase C-terminal" evidence="13">
    <location>
        <begin position="174"/>
        <end position="430"/>
    </location>
</feature>
<dbReference type="Proteomes" id="UP000230906">
    <property type="component" value="Unassembled WGS sequence"/>
</dbReference>
<keyword evidence="5 11" id="KW-0067">ATP-binding</keyword>
<keyword evidence="6" id="KW-0238">DNA-binding</keyword>
<protein>
    <recommendedName>
        <fullName evidence="9">DNA 3'-5' helicase</fullName>
        <ecNumber evidence="9">5.6.2.4</ecNumber>
    </recommendedName>
</protein>
<evidence type="ECO:0000256" key="11">
    <source>
        <dbReference type="PROSITE-ProRule" id="PRU00560"/>
    </source>
</evidence>
<reference evidence="14 15" key="1">
    <citation type="submission" date="2017-09" db="EMBL/GenBank/DDBJ databases">
        <title>Depth-based differentiation of microbial function through sediment-hosted aquifers and enrichment of novel symbionts in the deep terrestrial subsurface.</title>
        <authorList>
            <person name="Probst A.J."/>
            <person name="Ladd B."/>
            <person name="Jarett J.K."/>
            <person name="Geller-Mcgrath D.E."/>
            <person name="Sieber C.M."/>
            <person name="Emerson J.B."/>
            <person name="Anantharaman K."/>
            <person name="Thomas B.C."/>
            <person name="Malmstrom R."/>
            <person name="Stieglmeier M."/>
            <person name="Klingl A."/>
            <person name="Woyke T."/>
            <person name="Ryan C.M."/>
            <person name="Banfield J.F."/>
        </authorList>
    </citation>
    <scope>NUCLEOTIDE SEQUENCE [LARGE SCALE GENOMIC DNA]</scope>
    <source>
        <strain evidence="14">CG10_big_fil_rev_8_21_14_0_10_50_13</strain>
    </source>
</reference>
<keyword evidence="2 11" id="KW-0547">Nucleotide-binding</keyword>
<comment type="catalytic activity">
    <reaction evidence="8">
        <text>Couples ATP hydrolysis with the unwinding of duplex DNA by translocating in the 3'-5' direction.</text>
        <dbReference type="EC" id="5.6.2.4"/>
    </reaction>
</comment>
<dbReference type="Gene3D" id="1.10.10.160">
    <property type="match status" value="1"/>
</dbReference>
<proteinExistence type="inferred from homology"/>
<dbReference type="InterPro" id="IPR000212">
    <property type="entry name" value="DNA_helicase_UvrD/REP"/>
</dbReference>
<keyword evidence="7" id="KW-0413">Isomerase</keyword>
<dbReference type="GO" id="GO:0000725">
    <property type="term" value="P:recombinational repair"/>
    <property type="evidence" value="ECO:0007669"/>
    <property type="project" value="TreeGrafter"/>
</dbReference>
<dbReference type="AlphaFoldDB" id="A0A2H0RHB6"/>
<dbReference type="GO" id="GO:0003677">
    <property type="term" value="F:DNA binding"/>
    <property type="evidence" value="ECO:0007669"/>
    <property type="project" value="UniProtKB-KW"/>
</dbReference>
<dbReference type="GO" id="GO:0005829">
    <property type="term" value="C:cytosol"/>
    <property type="evidence" value="ECO:0007669"/>
    <property type="project" value="TreeGrafter"/>
</dbReference>
<dbReference type="PROSITE" id="PS51217">
    <property type="entry name" value="UVRD_HELICASE_CTER"/>
    <property type="match status" value="1"/>
</dbReference>
<gene>
    <name evidence="14" type="ORF">COV09_01470</name>
</gene>
<dbReference type="PANTHER" id="PTHR11070">
    <property type="entry name" value="UVRD / RECB / PCRA DNA HELICASE FAMILY MEMBER"/>
    <property type="match status" value="1"/>
</dbReference>
<evidence type="ECO:0000313" key="15">
    <source>
        <dbReference type="Proteomes" id="UP000230906"/>
    </source>
</evidence>
<dbReference type="CDD" id="cd17932">
    <property type="entry name" value="DEXQc_UvrD"/>
    <property type="match status" value="1"/>
</dbReference>
<dbReference type="EMBL" id="PCYJ01000022">
    <property type="protein sequence ID" value="PIR45414.1"/>
    <property type="molecule type" value="Genomic_DNA"/>
</dbReference>
<keyword evidence="3 11" id="KW-0378">Hydrolase</keyword>
<name>A0A2H0RHB6_9BACT</name>
<dbReference type="InterPro" id="IPR014016">
    <property type="entry name" value="UvrD-like_ATP-bd"/>
</dbReference>